<accession>A0A075GJ99</accession>
<sequence>MTKQPLFSAMTTDFDADIKNFKEILNELELRTHTKNGYKFSPDAKMAAGWWFFEIYMEQEFARKIIESDLTKKRNVTVSSSILKGS</sequence>
<evidence type="ECO:0000313" key="1">
    <source>
        <dbReference type="EMBL" id="AIF01668.1"/>
    </source>
</evidence>
<protein>
    <submittedName>
        <fullName evidence="1">Uncharacterized protein</fullName>
    </submittedName>
</protein>
<name>A0A075GJ99_9ARCH</name>
<dbReference type="AlphaFoldDB" id="A0A075GJ99"/>
<proteinExistence type="predicted"/>
<reference evidence="1" key="1">
    <citation type="journal article" date="2014" name="Genome Biol. Evol.">
        <title>Pangenome evidence for extensive interdomain horizontal transfer affecting lineage core and shell genes in uncultured planktonic thaumarchaeota and euryarchaeota.</title>
        <authorList>
            <person name="Deschamps P."/>
            <person name="Zivanovic Y."/>
            <person name="Moreira D."/>
            <person name="Rodriguez-Valera F."/>
            <person name="Lopez-Garcia P."/>
        </authorList>
    </citation>
    <scope>NUCLEOTIDE SEQUENCE</scope>
</reference>
<organism evidence="1">
    <name type="scientific">uncultured marine thaumarchaeote KM3_14_C04</name>
    <dbReference type="NCBI Taxonomy" id="1456014"/>
    <lineage>
        <taxon>Archaea</taxon>
        <taxon>Nitrososphaerota</taxon>
        <taxon>environmental samples</taxon>
    </lineage>
</organism>
<dbReference type="EMBL" id="KF900627">
    <property type="protein sequence ID" value="AIF01668.1"/>
    <property type="molecule type" value="Genomic_DNA"/>
</dbReference>